<evidence type="ECO:0000313" key="9">
    <source>
        <dbReference type="Proteomes" id="UP000823388"/>
    </source>
</evidence>
<dbReference type="GO" id="GO:0003755">
    <property type="term" value="F:peptidyl-prolyl cis-trans isomerase activity"/>
    <property type="evidence" value="ECO:0007669"/>
    <property type="project" value="UniProtKB-KW"/>
</dbReference>
<sequence>MDSPSGRRENDYFSMPLSDLGEPDRQFARCRNLIMSAYGYGGGDPGLAKWIVREAAGGSRKLYFCVLGSLFYIGFAPTPYRLEQCDEPVYFDKPQDEDEGDDSDDDHGSGPVYDKYEHNEAAEVHVTWRKLDGTVFASNEAMIFKLTREDVMRGFTLAIASMQPGERAIFTIPPKFAVTMSGGSLNIPTNQTLWLDVELISLITDIFDDQGIFIKTVKFGRGNDHPCDSDEVFVNYNARLMDGTSVSKSEGVEFVLEKGLFCLAFAHAVKTMTEGQEVILIIKPEYGFGESGRRSNGNEDVFVPPNKMLHVDLKLISWKTVSHIGENDDIIKKTPFKANRPDATYLSIRNHAVVKARLVGKLEDGIVFEQRGHSEEEPIEFTIDEGEPFRYDS</sequence>
<dbReference type="InterPro" id="IPR046357">
    <property type="entry name" value="PPIase_dom_sf"/>
</dbReference>
<dbReference type="PANTHER" id="PTHR10516">
    <property type="entry name" value="PEPTIDYL-PROLYL CIS-TRANS ISOMERASE"/>
    <property type="match status" value="1"/>
</dbReference>
<keyword evidence="3 5" id="KW-0697">Rotamase</keyword>
<proteinExistence type="predicted"/>
<feature type="domain" description="PPIase FKBP-type" evidence="7">
    <location>
        <begin position="119"/>
        <end position="203"/>
    </location>
</feature>
<feature type="compositionally biased region" description="Acidic residues" evidence="6">
    <location>
        <begin position="95"/>
        <end position="105"/>
    </location>
</feature>
<evidence type="ECO:0000259" key="7">
    <source>
        <dbReference type="PROSITE" id="PS50059"/>
    </source>
</evidence>
<dbReference type="InterPro" id="IPR001179">
    <property type="entry name" value="PPIase_FKBP_dom"/>
</dbReference>
<reference evidence="8" key="1">
    <citation type="submission" date="2020-05" db="EMBL/GenBank/DDBJ databases">
        <title>WGS assembly of Panicum virgatum.</title>
        <authorList>
            <person name="Lovell J.T."/>
            <person name="Jenkins J."/>
            <person name="Shu S."/>
            <person name="Juenger T.E."/>
            <person name="Schmutz J."/>
        </authorList>
    </citation>
    <scope>NUCLEOTIDE SEQUENCE</scope>
    <source>
        <strain evidence="8">AP13</strain>
    </source>
</reference>
<accession>A0A8T0RYL2</accession>
<evidence type="ECO:0000256" key="5">
    <source>
        <dbReference type="PROSITE-ProRule" id="PRU00277"/>
    </source>
</evidence>
<keyword evidence="9" id="KW-1185">Reference proteome</keyword>
<name>A0A8T0RYL2_PANVG</name>
<evidence type="ECO:0000256" key="1">
    <source>
        <dbReference type="ARBA" id="ARBA00000971"/>
    </source>
</evidence>
<gene>
    <name evidence="8" type="ORF">PVAP13_5NG251900</name>
</gene>
<dbReference type="GO" id="GO:0005737">
    <property type="term" value="C:cytoplasm"/>
    <property type="evidence" value="ECO:0007669"/>
    <property type="project" value="TreeGrafter"/>
</dbReference>
<protein>
    <recommendedName>
        <fullName evidence="2 5">peptidylprolyl isomerase</fullName>
        <ecNumber evidence="2 5">5.2.1.8</ecNumber>
    </recommendedName>
</protein>
<feature type="region of interest" description="Disordered" evidence="6">
    <location>
        <begin position="91"/>
        <end position="114"/>
    </location>
</feature>
<evidence type="ECO:0000256" key="3">
    <source>
        <dbReference type="ARBA" id="ARBA00023110"/>
    </source>
</evidence>
<dbReference type="Pfam" id="PF00254">
    <property type="entry name" value="FKBP_C"/>
    <property type="match status" value="2"/>
</dbReference>
<dbReference type="AlphaFoldDB" id="A0A8T0RYL2"/>
<keyword evidence="4 5" id="KW-0413">Isomerase</keyword>
<organism evidence="8 9">
    <name type="scientific">Panicum virgatum</name>
    <name type="common">Blackwell switchgrass</name>
    <dbReference type="NCBI Taxonomy" id="38727"/>
    <lineage>
        <taxon>Eukaryota</taxon>
        <taxon>Viridiplantae</taxon>
        <taxon>Streptophyta</taxon>
        <taxon>Embryophyta</taxon>
        <taxon>Tracheophyta</taxon>
        <taxon>Spermatophyta</taxon>
        <taxon>Magnoliopsida</taxon>
        <taxon>Liliopsida</taxon>
        <taxon>Poales</taxon>
        <taxon>Poaceae</taxon>
        <taxon>PACMAD clade</taxon>
        <taxon>Panicoideae</taxon>
        <taxon>Panicodae</taxon>
        <taxon>Paniceae</taxon>
        <taxon>Panicinae</taxon>
        <taxon>Panicum</taxon>
        <taxon>Panicum sect. Hiantes</taxon>
    </lineage>
</organism>
<comment type="caution">
    <text evidence="8">The sequence shown here is derived from an EMBL/GenBank/DDBJ whole genome shotgun (WGS) entry which is preliminary data.</text>
</comment>
<evidence type="ECO:0000256" key="4">
    <source>
        <dbReference type="ARBA" id="ARBA00023235"/>
    </source>
</evidence>
<evidence type="ECO:0000256" key="6">
    <source>
        <dbReference type="SAM" id="MobiDB-lite"/>
    </source>
</evidence>
<feature type="domain" description="PPIase FKBP-type" evidence="7">
    <location>
        <begin position="229"/>
        <end position="319"/>
    </location>
</feature>
<evidence type="ECO:0000256" key="2">
    <source>
        <dbReference type="ARBA" id="ARBA00013194"/>
    </source>
</evidence>
<dbReference type="PROSITE" id="PS50059">
    <property type="entry name" value="FKBP_PPIASE"/>
    <property type="match status" value="2"/>
</dbReference>
<evidence type="ECO:0000313" key="8">
    <source>
        <dbReference type="EMBL" id="KAG2589439.1"/>
    </source>
</evidence>
<dbReference type="Gene3D" id="3.10.50.40">
    <property type="match status" value="2"/>
</dbReference>
<dbReference type="InterPro" id="IPR050689">
    <property type="entry name" value="FKBP-type_PPIase"/>
</dbReference>
<dbReference type="EC" id="5.2.1.8" evidence="2 5"/>
<comment type="catalytic activity">
    <reaction evidence="1 5">
        <text>[protein]-peptidylproline (omega=180) = [protein]-peptidylproline (omega=0)</text>
        <dbReference type="Rhea" id="RHEA:16237"/>
        <dbReference type="Rhea" id="RHEA-COMP:10747"/>
        <dbReference type="Rhea" id="RHEA-COMP:10748"/>
        <dbReference type="ChEBI" id="CHEBI:83833"/>
        <dbReference type="ChEBI" id="CHEBI:83834"/>
        <dbReference type="EC" id="5.2.1.8"/>
    </reaction>
</comment>
<dbReference type="PANTHER" id="PTHR10516:SF458">
    <property type="entry name" value="PEPTIDYLPROLYL ISOMERASE"/>
    <property type="match status" value="1"/>
</dbReference>
<dbReference type="SUPFAM" id="SSF54534">
    <property type="entry name" value="FKBP-like"/>
    <property type="match status" value="2"/>
</dbReference>
<dbReference type="EMBL" id="CM029046">
    <property type="protein sequence ID" value="KAG2589439.1"/>
    <property type="molecule type" value="Genomic_DNA"/>
</dbReference>
<dbReference type="Proteomes" id="UP000823388">
    <property type="component" value="Chromosome 5N"/>
</dbReference>